<dbReference type="GO" id="GO:0005737">
    <property type="term" value="C:cytoplasm"/>
    <property type="evidence" value="ECO:0007669"/>
    <property type="project" value="TreeGrafter"/>
</dbReference>
<dbReference type="PANTHER" id="PTHR31139:SF4">
    <property type="entry name" value="ECTOPIC P GRANULES PROTEIN 5 HOMOLOG"/>
    <property type="match status" value="1"/>
</dbReference>
<evidence type="ECO:0000259" key="1">
    <source>
        <dbReference type="Pfam" id="PF26103"/>
    </source>
</evidence>
<dbReference type="Pfam" id="PF26106">
    <property type="entry name" value="TPR_Epg5_C"/>
    <property type="match status" value="1"/>
</dbReference>
<dbReference type="AlphaFoldDB" id="A0A9Q1B4M6"/>
<dbReference type="EMBL" id="JAPFRF010000004">
    <property type="protein sequence ID" value="KAJ7335174.1"/>
    <property type="molecule type" value="Genomic_DNA"/>
</dbReference>
<dbReference type="InterPro" id="IPR051436">
    <property type="entry name" value="Autophagy-related_EPG5"/>
</dbReference>
<sequence>MLESVLESLGVPLRGSQERCWEEEANENVPLPASVELFLSTEQVTETIEWLSDYFLKLRLSSRDFRSFGLFSKWAPYIPEVKRFLEYLVHQLVYAEVSSLSQEPVGSNRVLAALRSLHLAITKLFKPWVEVLEREDASKQPCYPWLESDSPVASNMVQSYAKSIGILHESFKDKLLPSHHGALWLHLMHYCQWWAAPRMPEHILYAFHGEFGSLPWKEMHPDQQLMDEFFKVERGSPKSCFLFLGSVLCEVNWVSVLSSAWSPRPRPETHGMIVCLLYMVVLLAKEQQLLTREESPLLNLLGQTSSLPWQLVSALSYESVLSYFNSHYPPAIILVKEPAAELLLKLLKVSAGFGASSDSHTHFDGTLKCRAYIQQIVRFLSVLEQDGKIALSALEHEMSRLLDDIVLFNPPDPDMPSRHLALSSLFAEALTILNHASVSTAESLRVALRSWVEATLRGLGAMPLLTAACQSLASVRHMAETTEACVTAYFNEDSPASQDLGWGPILASLQIPELTAEDFLQECLSLGSYLTLYVYTLQRLNAEQTLTNEMRVLLTLSKWLDQVYPSTAKDEAKLFLWWHKALHLCLLQVEQEDAVLMESVIRILTALQGRLSVLAEEKISSGILGALGLGRRSPLSNRFRVVARSMSAFLLVQIPVDNQIRLRPGVEPQVSSRAQQALQALDALALNKQYAEYQEQICQASQFIKDSRHSLHDGNQLLAILLNTLYPDVHYLDAIR</sequence>
<dbReference type="Proteomes" id="UP001142489">
    <property type="component" value="Unassembled WGS sequence"/>
</dbReference>
<comment type="caution">
    <text evidence="2">The sequence shown here is derived from an EMBL/GenBank/DDBJ whole genome shotgun (WGS) entry which is preliminary data.</text>
</comment>
<dbReference type="OrthoDB" id="9049119at2759"/>
<gene>
    <name evidence="2" type="ORF">JRQ81_013115</name>
</gene>
<evidence type="ECO:0000313" key="2">
    <source>
        <dbReference type="EMBL" id="KAJ7335174.1"/>
    </source>
</evidence>
<dbReference type="PANTHER" id="PTHR31139">
    <property type="entry name" value="ECTOPIC P GRANULES PROTEIN 5 HOMOLOG"/>
    <property type="match status" value="1"/>
</dbReference>
<name>A0A9Q1B4M6_9SAUR</name>
<organism evidence="2 3">
    <name type="scientific">Phrynocephalus forsythii</name>
    <dbReference type="NCBI Taxonomy" id="171643"/>
    <lineage>
        <taxon>Eukaryota</taxon>
        <taxon>Metazoa</taxon>
        <taxon>Chordata</taxon>
        <taxon>Craniata</taxon>
        <taxon>Vertebrata</taxon>
        <taxon>Euteleostomi</taxon>
        <taxon>Lepidosauria</taxon>
        <taxon>Squamata</taxon>
        <taxon>Bifurcata</taxon>
        <taxon>Unidentata</taxon>
        <taxon>Episquamata</taxon>
        <taxon>Toxicofera</taxon>
        <taxon>Iguania</taxon>
        <taxon>Acrodonta</taxon>
        <taxon>Agamidae</taxon>
        <taxon>Agaminae</taxon>
        <taxon>Phrynocephalus</taxon>
    </lineage>
</organism>
<reference evidence="2" key="1">
    <citation type="journal article" date="2023" name="DNA Res.">
        <title>Chromosome-level genome assembly of Phrynocephalus forsythii using third-generation DNA sequencing and Hi-C analysis.</title>
        <authorList>
            <person name="Qi Y."/>
            <person name="Zhao W."/>
            <person name="Zhao Y."/>
            <person name="Niu C."/>
            <person name="Cao S."/>
            <person name="Zhang Y."/>
        </authorList>
    </citation>
    <scope>NUCLEOTIDE SEQUENCE</scope>
    <source>
        <tissue evidence="2">Muscle</tissue>
    </source>
</reference>
<accession>A0A9Q1B4M6</accession>
<keyword evidence="3" id="KW-1185">Reference proteome</keyword>
<evidence type="ECO:0000313" key="3">
    <source>
        <dbReference type="Proteomes" id="UP001142489"/>
    </source>
</evidence>
<dbReference type="Pfam" id="PF26103">
    <property type="entry name" value="TPR_Epg5"/>
    <property type="match status" value="1"/>
</dbReference>
<protein>
    <recommendedName>
        <fullName evidence="1">Epg5-like central TPR repeats domain-containing protein</fullName>
    </recommendedName>
</protein>
<dbReference type="InterPro" id="IPR059030">
    <property type="entry name" value="TPR_Epg5_mid"/>
</dbReference>
<proteinExistence type="predicted"/>
<dbReference type="GO" id="GO:0097352">
    <property type="term" value="P:autophagosome maturation"/>
    <property type="evidence" value="ECO:0007669"/>
    <property type="project" value="TreeGrafter"/>
</dbReference>
<feature type="domain" description="Epg5-like central TPR repeats" evidence="1">
    <location>
        <begin position="3"/>
        <end position="253"/>
    </location>
</feature>